<dbReference type="Proteomes" id="UP001364224">
    <property type="component" value="Unassembled WGS sequence"/>
</dbReference>
<name>A0ABU8BIP8_9BRAD</name>
<proteinExistence type="predicted"/>
<protein>
    <submittedName>
        <fullName evidence="1">Uncharacterized protein</fullName>
    </submittedName>
</protein>
<comment type="caution">
    <text evidence="1">The sequence shown here is derived from an EMBL/GenBank/DDBJ whole genome shotgun (WGS) entry which is preliminary data.</text>
</comment>
<sequence length="91" mass="9659">MAVGRRFQLGGSFRPLSPTEGKFQLKGNGFLAMAGGAIFVAACTKIDQGGAFRAVATPSTRTAAFFAWQNDYDYGQCILTKPLPLPVESVA</sequence>
<accession>A0ABU8BIP8</accession>
<keyword evidence="2" id="KW-1185">Reference proteome</keyword>
<reference evidence="1 2" key="1">
    <citation type="submission" date="2024-02" db="EMBL/GenBank/DDBJ databases">
        <title>Adaptive strategies in a cosmopolitan and abundant soil bacterium.</title>
        <authorList>
            <person name="Carini P."/>
        </authorList>
    </citation>
    <scope>NUCLEOTIDE SEQUENCE [LARGE SCALE GENOMIC DNA]</scope>
    <source>
        <strain evidence="1 2">AZCC 1608</strain>
    </source>
</reference>
<dbReference type="EMBL" id="JAZHRV010000001">
    <property type="protein sequence ID" value="MEH2558421.1"/>
    <property type="molecule type" value="Genomic_DNA"/>
</dbReference>
<gene>
    <name evidence="1" type="ORF">V1286_005950</name>
</gene>
<dbReference type="RefSeq" id="WP_334485460.1">
    <property type="nucleotide sequence ID" value="NZ_JAZHRV010000001.1"/>
</dbReference>
<evidence type="ECO:0000313" key="1">
    <source>
        <dbReference type="EMBL" id="MEH2558421.1"/>
    </source>
</evidence>
<organism evidence="1 2">
    <name type="scientific">Bradyrhizobium algeriense</name>
    <dbReference type="NCBI Taxonomy" id="634784"/>
    <lineage>
        <taxon>Bacteria</taxon>
        <taxon>Pseudomonadati</taxon>
        <taxon>Pseudomonadota</taxon>
        <taxon>Alphaproteobacteria</taxon>
        <taxon>Hyphomicrobiales</taxon>
        <taxon>Nitrobacteraceae</taxon>
        <taxon>Bradyrhizobium</taxon>
    </lineage>
</organism>
<evidence type="ECO:0000313" key="2">
    <source>
        <dbReference type="Proteomes" id="UP001364224"/>
    </source>
</evidence>